<dbReference type="GO" id="GO:0003723">
    <property type="term" value="F:RNA binding"/>
    <property type="evidence" value="ECO:0007669"/>
    <property type="project" value="InterPro"/>
</dbReference>
<reference evidence="6" key="2">
    <citation type="submission" date="2014-04" db="EMBL/GenBank/DDBJ databases">
        <authorList>
            <person name="Ng T.F.F."/>
            <person name="Vega E.M."/>
            <person name="Kondov N.O."/>
            <person name="Markey C."/>
            <person name="Deng X."/>
            <person name="Gregoricus N."/>
            <person name="Vinje J."/>
            <person name="Delwart E."/>
        </authorList>
    </citation>
    <scope>NUCLEOTIDE SEQUENCE</scope>
    <source>
        <strain evidence="6">CDC23</strain>
    </source>
</reference>
<evidence type="ECO:0000256" key="1">
    <source>
        <dbReference type="ARBA" id="ARBA00022484"/>
    </source>
</evidence>
<sequence>FQRRFKLMKIESLPKQVSEIVLNNSGLKMYLNNLERGRSATPRSWLYEGKSDTEVLQLWLKQLETVKALEYGELVYQFETSQLKKFGSQGEVKPVKELMDLVTEGYGQAGTPIPALFRTELWQKAKQNAIKYLIKEIGIYKRLRPRSYDAVVDNMRDRDTLDSNSGFPMFSRRKKPDVLKNAYDSISDGSYLEFPAILLFRNYNQKTRVVWMYPMSTNMVEGSFTQPLKEAITNSDLQFFAPWRGYEHVLSRITKHYNDGEFISASDFSHADAHFTKWAMLEVYDVIKYAFQEQYWPSLKQSMLHVNSIPLIIGSDTWIIGDHGVASGSNWTNDVETYMDFIAEQYLTLLGLVKEPDTAIGDDISHRRDTYLETLAELLADEYKKMNFDVNAQKVTNERDWVKYLQRLTVRGYYSRRTVVVKGKEYPLLRGIYSTIRALNSSLNPEKFHSPKIWSKDMFAVRQFTILENCIDHPLFEELVKFVCDGHPYLIPFAKQTNEQINRAQQESRHIPGLNPTYNQEKRDKPLATFASINLARKL</sequence>
<accession>A0A023NFU7</accession>
<dbReference type="InterPro" id="IPR001205">
    <property type="entry name" value="RNA-dir_pol_C"/>
</dbReference>
<proteinExistence type="predicted"/>
<keyword evidence="1 6" id="KW-0696">RNA-directed RNA polymerase</keyword>
<evidence type="ECO:0000256" key="4">
    <source>
        <dbReference type="ARBA" id="ARBA00022953"/>
    </source>
</evidence>
<keyword evidence="4" id="KW-0693">Viral RNA replication</keyword>
<evidence type="ECO:0000259" key="5">
    <source>
        <dbReference type="Pfam" id="PF00680"/>
    </source>
</evidence>
<organism evidence="6">
    <name type="scientific">Human picobirnavirus</name>
    <dbReference type="NCBI Taxonomy" id="145856"/>
    <lineage>
        <taxon>Viruses</taxon>
        <taxon>Riboviria</taxon>
        <taxon>Orthornavirae</taxon>
        <taxon>Pisuviricota</taxon>
        <taxon>Duplopiviricetes</taxon>
        <taxon>Durnavirales</taxon>
        <taxon>Picobirnaviridae</taxon>
        <taxon>Orthopicobirnavirus</taxon>
        <taxon>Orthopicobirnavirus hominis</taxon>
    </lineage>
</organism>
<protein>
    <submittedName>
        <fullName evidence="6">RNA-dependent RNA polymerase</fullName>
    </submittedName>
</protein>
<dbReference type="EMBL" id="KJ663814">
    <property type="protein sequence ID" value="AHX00958.1"/>
    <property type="molecule type" value="Genomic_RNA"/>
</dbReference>
<keyword evidence="2" id="KW-0808">Transferase</keyword>
<dbReference type="SUPFAM" id="SSF56672">
    <property type="entry name" value="DNA/RNA polymerases"/>
    <property type="match status" value="1"/>
</dbReference>
<evidence type="ECO:0000313" key="6">
    <source>
        <dbReference type="EMBL" id="AHX00958.1"/>
    </source>
</evidence>
<reference evidence="6" key="1">
    <citation type="journal article" date="2014" name="Genome Announc.">
        <title>Divergent picobirnaviruses in human feces.</title>
        <authorList>
            <person name="Ng T.F."/>
            <person name="Vega E."/>
            <person name="Kondov N.O."/>
            <person name="Markey C."/>
            <person name="Deng X."/>
            <person name="Gregoricus N."/>
            <person name="Vinje J."/>
            <person name="Delwart E."/>
        </authorList>
    </citation>
    <scope>NUCLEOTIDE SEQUENCE</scope>
    <source>
        <strain evidence="6">CDC23</strain>
    </source>
</reference>
<dbReference type="CDD" id="cd23185">
    <property type="entry name" value="dsRNAv_Picobirnaviridae_RdRp"/>
    <property type="match status" value="1"/>
</dbReference>
<keyword evidence="3" id="KW-0548">Nucleotidyltransferase</keyword>
<gene>
    <name evidence="6" type="primary">RDRP</name>
    <name evidence="6" type="ORF">HPV_seg2gp1</name>
</gene>
<dbReference type="GO" id="GO:0006351">
    <property type="term" value="P:DNA-templated transcription"/>
    <property type="evidence" value="ECO:0007669"/>
    <property type="project" value="InterPro"/>
</dbReference>
<organismHost>
    <name type="scientific">Homo sapiens</name>
    <name type="common">Human</name>
    <dbReference type="NCBI Taxonomy" id="9606"/>
</organismHost>
<dbReference type="GO" id="GO:0003968">
    <property type="term" value="F:RNA-directed RNA polymerase activity"/>
    <property type="evidence" value="ECO:0007669"/>
    <property type="project" value="UniProtKB-KW"/>
</dbReference>
<feature type="non-terminal residue" evidence="6">
    <location>
        <position position="1"/>
    </location>
</feature>
<feature type="domain" description="RNA-directed RNA polymerase C-terminal" evidence="5">
    <location>
        <begin position="205"/>
        <end position="396"/>
    </location>
</feature>
<dbReference type="InterPro" id="IPR043502">
    <property type="entry name" value="DNA/RNA_pol_sf"/>
</dbReference>
<evidence type="ECO:0000256" key="3">
    <source>
        <dbReference type="ARBA" id="ARBA00022695"/>
    </source>
</evidence>
<dbReference type="Pfam" id="PF00680">
    <property type="entry name" value="RdRP_1"/>
    <property type="match status" value="1"/>
</dbReference>
<evidence type="ECO:0000256" key="2">
    <source>
        <dbReference type="ARBA" id="ARBA00022679"/>
    </source>
</evidence>
<name>A0A023NFU7_HPBV</name>